<dbReference type="Proteomes" id="UP001162483">
    <property type="component" value="Unassembled WGS sequence"/>
</dbReference>
<reference evidence="1" key="1">
    <citation type="submission" date="2023-05" db="EMBL/GenBank/DDBJ databases">
        <authorList>
            <person name="Stuckert A."/>
        </authorList>
    </citation>
    <scope>NUCLEOTIDE SEQUENCE</scope>
</reference>
<proteinExistence type="predicted"/>
<dbReference type="EMBL" id="CATNWA010021598">
    <property type="protein sequence ID" value="CAI9623249.1"/>
    <property type="molecule type" value="Genomic_DNA"/>
</dbReference>
<sequence length="58" mass="6164">MSITGSQPLILSRDSVIVGGADGRGLYVNNTDLSPVSMYRLLCIALHSRAIQSSLSTQ</sequence>
<protein>
    <submittedName>
        <fullName evidence="1">Uncharacterized protein</fullName>
    </submittedName>
</protein>
<comment type="caution">
    <text evidence="1">The sequence shown here is derived from an EMBL/GenBank/DDBJ whole genome shotgun (WGS) entry which is preliminary data.</text>
</comment>
<gene>
    <name evidence="1" type="ORF">SPARVUS_LOCUS16438881</name>
</gene>
<evidence type="ECO:0000313" key="2">
    <source>
        <dbReference type="Proteomes" id="UP001162483"/>
    </source>
</evidence>
<accession>A0ABN9HN79</accession>
<name>A0ABN9HN79_9NEOB</name>
<evidence type="ECO:0000313" key="1">
    <source>
        <dbReference type="EMBL" id="CAI9623249.1"/>
    </source>
</evidence>
<organism evidence="1 2">
    <name type="scientific">Staurois parvus</name>
    <dbReference type="NCBI Taxonomy" id="386267"/>
    <lineage>
        <taxon>Eukaryota</taxon>
        <taxon>Metazoa</taxon>
        <taxon>Chordata</taxon>
        <taxon>Craniata</taxon>
        <taxon>Vertebrata</taxon>
        <taxon>Euteleostomi</taxon>
        <taxon>Amphibia</taxon>
        <taxon>Batrachia</taxon>
        <taxon>Anura</taxon>
        <taxon>Neobatrachia</taxon>
        <taxon>Ranoidea</taxon>
        <taxon>Ranidae</taxon>
        <taxon>Staurois</taxon>
    </lineage>
</organism>
<keyword evidence="2" id="KW-1185">Reference proteome</keyword>